<feature type="transmembrane region" description="Helical" evidence="9">
    <location>
        <begin position="70"/>
        <end position="91"/>
    </location>
</feature>
<evidence type="ECO:0000256" key="5">
    <source>
        <dbReference type="ARBA" id="ARBA00022692"/>
    </source>
</evidence>
<dbReference type="CDD" id="cd06261">
    <property type="entry name" value="TM_PBP2"/>
    <property type="match status" value="1"/>
</dbReference>
<evidence type="ECO:0000256" key="3">
    <source>
        <dbReference type="ARBA" id="ARBA00022448"/>
    </source>
</evidence>
<evidence type="ECO:0000313" key="12">
    <source>
        <dbReference type="Proteomes" id="UP000245216"/>
    </source>
</evidence>
<dbReference type="InterPro" id="IPR000515">
    <property type="entry name" value="MetI-like"/>
</dbReference>
<keyword evidence="7 9" id="KW-1133">Transmembrane helix</keyword>
<protein>
    <submittedName>
        <fullName evidence="11">Polar amino acid ABC transporter permease</fullName>
    </submittedName>
</protein>
<keyword evidence="4" id="KW-1003">Cell membrane</keyword>
<evidence type="ECO:0000256" key="8">
    <source>
        <dbReference type="ARBA" id="ARBA00023136"/>
    </source>
</evidence>
<dbReference type="RefSeq" id="WP_109089008.1">
    <property type="nucleotide sequence ID" value="NZ_QEXO01000002.1"/>
</dbReference>
<dbReference type="GO" id="GO:0015184">
    <property type="term" value="F:L-cystine transmembrane transporter activity"/>
    <property type="evidence" value="ECO:0007669"/>
    <property type="project" value="TreeGrafter"/>
</dbReference>
<feature type="transmembrane region" description="Helical" evidence="9">
    <location>
        <begin position="25"/>
        <end position="49"/>
    </location>
</feature>
<evidence type="ECO:0000256" key="7">
    <source>
        <dbReference type="ARBA" id="ARBA00022989"/>
    </source>
</evidence>
<proteinExistence type="inferred from homology"/>
<feature type="domain" description="ABC transmembrane type-1" evidence="10">
    <location>
        <begin position="25"/>
        <end position="212"/>
    </location>
</feature>
<evidence type="ECO:0000256" key="1">
    <source>
        <dbReference type="ARBA" id="ARBA00004429"/>
    </source>
</evidence>
<keyword evidence="6" id="KW-0029">Amino-acid transport</keyword>
<dbReference type="InterPro" id="IPR043429">
    <property type="entry name" value="ArtM/GltK/GlnP/TcyL/YhdX-like"/>
</dbReference>
<comment type="caution">
    <text evidence="11">The sequence shown here is derived from an EMBL/GenBank/DDBJ whole genome shotgun (WGS) entry which is preliminary data.</text>
</comment>
<comment type="subcellular location">
    <subcellularLocation>
        <location evidence="1">Cell inner membrane</location>
        <topology evidence="1">Multi-pass membrane protein</topology>
    </subcellularLocation>
    <subcellularLocation>
        <location evidence="9">Cell membrane</location>
        <topology evidence="9">Multi-pass membrane protein</topology>
    </subcellularLocation>
</comment>
<evidence type="ECO:0000256" key="2">
    <source>
        <dbReference type="ARBA" id="ARBA00010072"/>
    </source>
</evidence>
<dbReference type="SUPFAM" id="SSF161098">
    <property type="entry name" value="MetI-like"/>
    <property type="match status" value="1"/>
</dbReference>
<dbReference type="GO" id="GO:0043190">
    <property type="term" value="C:ATP-binding cassette (ABC) transporter complex"/>
    <property type="evidence" value="ECO:0007669"/>
    <property type="project" value="InterPro"/>
</dbReference>
<name>A0A2U2BM13_ALCFA</name>
<organism evidence="11 12">
    <name type="scientific">Alcaligenes faecalis</name>
    <dbReference type="NCBI Taxonomy" id="511"/>
    <lineage>
        <taxon>Bacteria</taxon>
        <taxon>Pseudomonadati</taxon>
        <taxon>Pseudomonadota</taxon>
        <taxon>Betaproteobacteria</taxon>
        <taxon>Burkholderiales</taxon>
        <taxon>Alcaligenaceae</taxon>
        <taxon>Alcaligenes</taxon>
    </lineage>
</organism>
<dbReference type="Gene3D" id="1.10.3720.10">
    <property type="entry name" value="MetI-like"/>
    <property type="match status" value="1"/>
</dbReference>
<comment type="similarity">
    <text evidence="2">Belongs to the binding-protein-dependent transport system permease family. HisMQ subfamily.</text>
</comment>
<evidence type="ECO:0000313" key="11">
    <source>
        <dbReference type="EMBL" id="PWE15026.1"/>
    </source>
</evidence>
<reference evidence="11 12" key="2">
    <citation type="submission" date="2018-05" db="EMBL/GenBank/DDBJ databases">
        <authorList>
            <person name="Lanie J.A."/>
            <person name="Ng W.-L."/>
            <person name="Kazmierczak K.M."/>
            <person name="Andrzejewski T.M."/>
            <person name="Davidsen T.M."/>
            <person name="Wayne K.J."/>
            <person name="Tettelin H."/>
            <person name="Glass J.I."/>
            <person name="Rusch D."/>
            <person name="Podicherti R."/>
            <person name="Tsui H.-C.T."/>
            <person name="Winkler M.E."/>
        </authorList>
    </citation>
    <scope>NUCLEOTIDE SEQUENCE [LARGE SCALE GENOMIC DNA]</scope>
    <source>
        <strain evidence="11 12">YBY</strain>
    </source>
</reference>
<dbReference type="Pfam" id="PF00528">
    <property type="entry name" value="BPD_transp_1"/>
    <property type="match status" value="1"/>
</dbReference>
<dbReference type="InterPro" id="IPR010065">
    <property type="entry name" value="AA_ABC_transptr_permease_3TM"/>
</dbReference>
<dbReference type="AlphaFoldDB" id="A0A2U2BM13"/>
<feature type="transmembrane region" description="Helical" evidence="9">
    <location>
        <begin position="188"/>
        <end position="209"/>
    </location>
</feature>
<dbReference type="EMBL" id="QEXO01000002">
    <property type="protein sequence ID" value="PWE15026.1"/>
    <property type="molecule type" value="Genomic_DNA"/>
</dbReference>
<keyword evidence="3 9" id="KW-0813">Transport</keyword>
<evidence type="ECO:0000256" key="4">
    <source>
        <dbReference type="ARBA" id="ARBA00022475"/>
    </source>
</evidence>
<reference evidence="11 12" key="1">
    <citation type="submission" date="2018-05" db="EMBL/GenBank/DDBJ databases">
        <title>Genome Sequence of an Efficient Indole-Degrading Bacterium, Alcaligenes sp.YBY.</title>
        <authorList>
            <person name="Yang B."/>
        </authorList>
    </citation>
    <scope>NUCLEOTIDE SEQUENCE [LARGE SCALE GENOMIC DNA]</scope>
    <source>
        <strain evidence="11 12">YBY</strain>
    </source>
</reference>
<sequence length="223" mass="24365">MDQIVYYFFNWALISPHLPEIMQGFWVTLQMAVMTVILGTVLGLGLAVLRCYGWRPVNILMTLYVDVFRAIPQLVIIVLVFFALPSLGIVIEPVPATVLALSLVLSAFAEEIFWSGIAAVPTGQWEAGRSTGMGFSQTLFAIILPQAVRLAIPPLTNRAIGITKGTTLGSVIAVPELLNVSSNIQSNIANPTAFTAGAILFCLIFFPFVHLTRVLERRYAIKS</sequence>
<dbReference type="PANTHER" id="PTHR30614:SF0">
    <property type="entry name" value="L-CYSTINE TRANSPORT SYSTEM PERMEASE PROTEIN TCYL"/>
    <property type="match status" value="1"/>
</dbReference>
<dbReference type="PROSITE" id="PS50928">
    <property type="entry name" value="ABC_TM1"/>
    <property type="match status" value="1"/>
</dbReference>
<dbReference type="PANTHER" id="PTHR30614">
    <property type="entry name" value="MEMBRANE COMPONENT OF AMINO ACID ABC TRANSPORTER"/>
    <property type="match status" value="1"/>
</dbReference>
<accession>A0A2U2BM13</accession>
<evidence type="ECO:0000256" key="9">
    <source>
        <dbReference type="RuleBase" id="RU363032"/>
    </source>
</evidence>
<dbReference type="NCBIfam" id="TIGR01726">
    <property type="entry name" value="HEQRo_perm_3TM"/>
    <property type="match status" value="1"/>
</dbReference>
<gene>
    <name evidence="11" type="ORF">DF183_10140</name>
</gene>
<keyword evidence="8 9" id="KW-0472">Membrane</keyword>
<keyword evidence="5 9" id="KW-0812">Transmembrane</keyword>
<dbReference type="Proteomes" id="UP000245216">
    <property type="component" value="Unassembled WGS sequence"/>
</dbReference>
<dbReference type="InterPro" id="IPR035906">
    <property type="entry name" value="MetI-like_sf"/>
</dbReference>
<dbReference type="STRING" id="511.UZ73_08925"/>
<evidence type="ECO:0000259" key="10">
    <source>
        <dbReference type="PROSITE" id="PS50928"/>
    </source>
</evidence>
<evidence type="ECO:0000256" key="6">
    <source>
        <dbReference type="ARBA" id="ARBA00022970"/>
    </source>
</evidence>